<evidence type="ECO:0000313" key="2">
    <source>
        <dbReference type="EMBL" id="GGL93045.1"/>
    </source>
</evidence>
<dbReference type="EMBL" id="BMNA01000002">
    <property type="protein sequence ID" value="GGL93045.1"/>
    <property type="molecule type" value="Genomic_DNA"/>
</dbReference>
<feature type="region of interest" description="Disordered" evidence="1">
    <location>
        <begin position="1"/>
        <end position="28"/>
    </location>
</feature>
<sequence length="93" mass="10344">MADHPHVPRPVVPTSVPRTPLCDRPGLPQSVRGTVHRLSRELPVDRRTIRSVALHCHTDLTSGNAPPAALDELVERLARLRLTDALRGRPNQR</sequence>
<dbReference type="Proteomes" id="UP000655208">
    <property type="component" value="Unassembled WGS sequence"/>
</dbReference>
<reference evidence="2" key="1">
    <citation type="journal article" date="2014" name="Int. J. Syst. Evol. Microbiol.">
        <title>Complete genome sequence of Corynebacterium casei LMG S-19264T (=DSM 44701T), isolated from a smear-ripened cheese.</title>
        <authorList>
            <consortium name="US DOE Joint Genome Institute (JGI-PGF)"/>
            <person name="Walter F."/>
            <person name="Albersmeier A."/>
            <person name="Kalinowski J."/>
            <person name="Ruckert C."/>
        </authorList>
    </citation>
    <scope>NUCLEOTIDE SEQUENCE</scope>
    <source>
        <strain evidence="2">CGMCC 4.7308</strain>
    </source>
</reference>
<comment type="caution">
    <text evidence="2">The sequence shown here is derived from an EMBL/GenBank/DDBJ whole genome shotgun (WGS) entry which is preliminary data.</text>
</comment>
<dbReference type="AlphaFoldDB" id="A0A917SS77"/>
<reference evidence="2" key="2">
    <citation type="submission" date="2020-09" db="EMBL/GenBank/DDBJ databases">
        <authorList>
            <person name="Sun Q."/>
            <person name="Zhou Y."/>
        </authorList>
    </citation>
    <scope>NUCLEOTIDE SEQUENCE</scope>
    <source>
        <strain evidence="2">CGMCC 4.7308</strain>
    </source>
</reference>
<evidence type="ECO:0000256" key="1">
    <source>
        <dbReference type="SAM" id="MobiDB-lite"/>
    </source>
</evidence>
<protein>
    <submittedName>
        <fullName evidence="2">Uncharacterized protein</fullName>
    </submittedName>
</protein>
<organism evidence="2 3">
    <name type="scientific">Nakamurella endophytica</name>
    <dbReference type="NCBI Taxonomy" id="1748367"/>
    <lineage>
        <taxon>Bacteria</taxon>
        <taxon>Bacillati</taxon>
        <taxon>Actinomycetota</taxon>
        <taxon>Actinomycetes</taxon>
        <taxon>Nakamurellales</taxon>
        <taxon>Nakamurellaceae</taxon>
        <taxon>Nakamurella</taxon>
    </lineage>
</organism>
<evidence type="ECO:0000313" key="3">
    <source>
        <dbReference type="Proteomes" id="UP000655208"/>
    </source>
</evidence>
<name>A0A917SS77_9ACTN</name>
<gene>
    <name evidence="2" type="ORF">GCM10011594_11020</name>
</gene>
<proteinExistence type="predicted"/>
<accession>A0A917SS77</accession>
<keyword evidence="3" id="KW-1185">Reference proteome</keyword>